<gene>
    <name evidence="2" type="ORF">OH818_17345</name>
</gene>
<reference evidence="2" key="1">
    <citation type="submission" date="2022-12" db="EMBL/GenBank/DDBJ databases">
        <title>Jiella pelagia sp. nov., isolated from phosphonate enriched culture of Northwest Pacific surface seawater.</title>
        <authorList>
            <person name="Shin D.Y."/>
            <person name="Hwang C.Y."/>
        </authorList>
    </citation>
    <scope>NUCLEOTIDE SEQUENCE</scope>
    <source>
        <strain evidence="2">HL-NP1</strain>
    </source>
</reference>
<dbReference type="EMBL" id="CP114029">
    <property type="protein sequence ID" value="WAP67319.1"/>
    <property type="molecule type" value="Genomic_DNA"/>
</dbReference>
<dbReference type="RefSeq" id="WP_268879776.1">
    <property type="nucleotide sequence ID" value="NZ_CP114029.1"/>
</dbReference>
<dbReference type="InterPro" id="IPR038296">
    <property type="entry name" value="ParD_sf"/>
</dbReference>
<keyword evidence="3" id="KW-1185">Reference proteome</keyword>
<organism evidence="2 3">
    <name type="scientific">Jiella pelagia</name>
    <dbReference type="NCBI Taxonomy" id="2986949"/>
    <lineage>
        <taxon>Bacteria</taxon>
        <taxon>Pseudomonadati</taxon>
        <taxon>Pseudomonadota</taxon>
        <taxon>Alphaproteobacteria</taxon>
        <taxon>Hyphomicrobiales</taxon>
        <taxon>Aurantimonadaceae</taxon>
        <taxon>Jiella</taxon>
    </lineage>
</organism>
<accession>A0ABY7BU68</accession>
<feature type="region of interest" description="Disordered" evidence="1">
    <location>
        <begin position="61"/>
        <end position="96"/>
    </location>
</feature>
<name>A0ABY7BU68_9HYPH</name>
<evidence type="ECO:0000313" key="3">
    <source>
        <dbReference type="Proteomes" id="UP001164020"/>
    </source>
</evidence>
<dbReference type="Proteomes" id="UP001164020">
    <property type="component" value="Chromosome"/>
</dbReference>
<dbReference type="Gene3D" id="6.10.10.120">
    <property type="entry name" value="Antitoxin ParD1-like"/>
    <property type="match status" value="1"/>
</dbReference>
<dbReference type="SUPFAM" id="SSF47598">
    <property type="entry name" value="Ribbon-helix-helix"/>
    <property type="match status" value="1"/>
</dbReference>
<feature type="compositionally biased region" description="Basic and acidic residues" evidence="1">
    <location>
        <begin position="74"/>
        <end position="96"/>
    </location>
</feature>
<evidence type="ECO:0000313" key="2">
    <source>
        <dbReference type="EMBL" id="WAP67319.1"/>
    </source>
</evidence>
<proteinExistence type="predicted"/>
<evidence type="ECO:0000256" key="1">
    <source>
        <dbReference type="SAM" id="MobiDB-lite"/>
    </source>
</evidence>
<protein>
    <submittedName>
        <fullName evidence="2">Type II toxin-antitoxin system ParD family antitoxin</fullName>
    </submittedName>
</protein>
<sequence length="96" mass="11148">MAVAEKLSVELPADMLQTIRDSVEAGEFGSESEVLQDAVRAWRREREDHERQLEEIRAKIDRSLNDPRQSLTSEEMRARMERFMSERRAGQGDATR</sequence>
<dbReference type="InterPro" id="IPR010985">
    <property type="entry name" value="Ribbon_hlx_hlx"/>
</dbReference>